<dbReference type="AlphaFoldDB" id="A0A9E8HKV3"/>
<reference evidence="2" key="1">
    <citation type="submission" date="2022-07" db="EMBL/GenBank/DDBJ databases">
        <title>Alkalimarinus sp. nov., isolated from gut of a Alitta virens.</title>
        <authorList>
            <person name="Yang A.I."/>
            <person name="Shin N.-R."/>
        </authorList>
    </citation>
    <scope>NUCLEOTIDE SEQUENCE</scope>
    <source>
        <strain evidence="2">FA028</strain>
    </source>
</reference>
<evidence type="ECO:0000313" key="2">
    <source>
        <dbReference type="EMBL" id="UZW74686.1"/>
    </source>
</evidence>
<organism evidence="2 3">
    <name type="scientific">Alkalimarinus sediminis</name>
    <dbReference type="NCBI Taxonomy" id="1632866"/>
    <lineage>
        <taxon>Bacteria</taxon>
        <taxon>Pseudomonadati</taxon>
        <taxon>Pseudomonadota</taxon>
        <taxon>Gammaproteobacteria</taxon>
        <taxon>Alteromonadales</taxon>
        <taxon>Alteromonadaceae</taxon>
        <taxon>Alkalimarinus</taxon>
    </lineage>
</organism>
<sequence length="88" mass="10363">MPDKHKVQKLLNKIKAFLDSDYREQVERKEKIVEVLKRLKSRTKAIERQLESTECSEDKTALLDELELIKAQRKKAIKVIKSIKDEAK</sequence>
<keyword evidence="3" id="KW-1185">Reference proteome</keyword>
<dbReference type="Proteomes" id="UP001164472">
    <property type="component" value="Chromosome"/>
</dbReference>
<evidence type="ECO:0000256" key="1">
    <source>
        <dbReference type="SAM" id="Coils"/>
    </source>
</evidence>
<dbReference type="EMBL" id="CP101527">
    <property type="protein sequence ID" value="UZW74686.1"/>
    <property type="molecule type" value="Genomic_DNA"/>
</dbReference>
<dbReference type="RefSeq" id="WP_251810113.1">
    <property type="nucleotide sequence ID" value="NZ_CP101527.1"/>
</dbReference>
<keyword evidence="1" id="KW-0175">Coiled coil</keyword>
<name>A0A9E8HKV3_9ALTE</name>
<evidence type="ECO:0000313" key="3">
    <source>
        <dbReference type="Proteomes" id="UP001164472"/>
    </source>
</evidence>
<accession>A0A9E8HKV3</accession>
<protein>
    <submittedName>
        <fullName evidence="2">Uncharacterized protein</fullName>
    </submittedName>
</protein>
<dbReference type="KEGG" id="asem:NNL22_16950"/>
<feature type="coiled-coil region" evidence="1">
    <location>
        <begin position="29"/>
        <end position="86"/>
    </location>
</feature>
<gene>
    <name evidence="2" type="ORF">NNL22_16950</name>
</gene>
<proteinExistence type="predicted"/>